<accession>A0AAD9UU88</accession>
<dbReference type="InterPro" id="IPR035914">
    <property type="entry name" value="Sperma_CUB_dom_sf"/>
</dbReference>
<comment type="caution">
    <text evidence="2">Lacks conserved residue(s) required for the propagation of feature annotation.</text>
</comment>
<dbReference type="InterPro" id="IPR000859">
    <property type="entry name" value="CUB_dom"/>
</dbReference>
<feature type="region of interest" description="Disordered" evidence="3">
    <location>
        <begin position="627"/>
        <end position="657"/>
    </location>
</feature>
<dbReference type="GO" id="GO:0008237">
    <property type="term" value="F:metallopeptidase activity"/>
    <property type="evidence" value="ECO:0007669"/>
    <property type="project" value="UniProtKB-KW"/>
</dbReference>
<name>A0AAD9UU88_ACRCE</name>
<proteinExistence type="predicted"/>
<keyword evidence="1" id="KW-1015">Disulfide bond</keyword>
<dbReference type="AlphaFoldDB" id="A0AAD9UU88"/>
<dbReference type="SUPFAM" id="SSF49854">
    <property type="entry name" value="Spermadhesin, CUB domain"/>
    <property type="match status" value="2"/>
</dbReference>
<evidence type="ECO:0000313" key="6">
    <source>
        <dbReference type="Proteomes" id="UP001249851"/>
    </source>
</evidence>
<dbReference type="CDD" id="cd00041">
    <property type="entry name" value="CUB"/>
    <property type="match status" value="2"/>
</dbReference>
<dbReference type="PROSITE" id="PS01180">
    <property type="entry name" value="CUB"/>
    <property type="match status" value="2"/>
</dbReference>
<organism evidence="5 6">
    <name type="scientific">Acropora cervicornis</name>
    <name type="common">Staghorn coral</name>
    <dbReference type="NCBI Taxonomy" id="6130"/>
    <lineage>
        <taxon>Eukaryota</taxon>
        <taxon>Metazoa</taxon>
        <taxon>Cnidaria</taxon>
        <taxon>Anthozoa</taxon>
        <taxon>Hexacorallia</taxon>
        <taxon>Scleractinia</taxon>
        <taxon>Astrocoeniina</taxon>
        <taxon>Acroporidae</taxon>
        <taxon>Acropora</taxon>
    </lineage>
</organism>
<feature type="domain" description="CUB" evidence="4">
    <location>
        <begin position="179"/>
        <end position="291"/>
    </location>
</feature>
<feature type="region of interest" description="Disordered" evidence="3">
    <location>
        <begin position="1"/>
        <end position="21"/>
    </location>
</feature>
<keyword evidence="5" id="KW-0482">Metalloprotease</keyword>
<evidence type="ECO:0000256" key="3">
    <source>
        <dbReference type="SAM" id="MobiDB-lite"/>
    </source>
</evidence>
<dbReference type="Proteomes" id="UP001249851">
    <property type="component" value="Unassembled WGS sequence"/>
</dbReference>
<dbReference type="InterPro" id="IPR031569">
    <property type="entry name" value="ApeC"/>
</dbReference>
<feature type="compositionally biased region" description="Basic and acidic residues" evidence="3">
    <location>
        <begin position="634"/>
        <end position="654"/>
    </location>
</feature>
<dbReference type="FunFam" id="2.60.120.290:FF:000005">
    <property type="entry name" value="Procollagen C-endopeptidase enhancer 1"/>
    <property type="match status" value="2"/>
</dbReference>
<dbReference type="Pfam" id="PF16977">
    <property type="entry name" value="ApeC"/>
    <property type="match status" value="2"/>
</dbReference>
<protein>
    <submittedName>
        <fullName evidence="5">Zinc metalloproteinase nas-39</fullName>
    </submittedName>
</protein>
<reference evidence="5" key="1">
    <citation type="journal article" date="2023" name="G3 (Bethesda)">
        <title>Whole genome assembly and annotation of the endangered Caribbean coral Acropora cervicornis.</title>
        <authorList>
            <person name="Selwyn J.D."/>
            <person name="Vollmer S.V."/>
        </authorList>
    </citation>
    <scope>NUCLEOTIDE SEQUENCE</scope>
    <source>
        <strain evidence="5">K2</strain>
    </source>
</reference>
<dbReference type="PANTHER" id="PTHR19324:SF33">
    <property type="entry name" value="MUCIN-5AC"/>
    <property type="match status" value="1"/>
</dbReference>
<dbReference type="Gene3D" id="2.60.120.290">
    <property type="entry name" value="Spermadhesin, CUB domain"/>
    <property type="match status" value="2"/>
</dbReference>
<keyword evidence="5" id="KW-0645">Protease</keyword>
<dbReference type="PANTHER" id="PTHR19324">
    <property type="entry name" value="PERFORIN-LIKE PROTEIN 1"/>
    <property type="match status" value="1"/>
</dbReference>
<comment type="caution">
    <text evidence="5">The sequence shown here is derived from an EMBL/GenBank/DDBJ whole genome shotgun (WGS) entry which is preliminary data.</text>
</comment>
<evidence type="ECO:0000313" key="5">
    <source>
        <dbReference type="EMBL" id="KAK2550158.1"/>
    </source>
</evidence>
<dbReference type="Pfam" id="PF00431">
    <property type="entry name" value="CUB"/>
    <property type="match status" value="2"/>
</dbReference>
<feature type="domain" description="CUB" evidence="4">
    <location>
        <begin position="484"/>
        <end position="596"/>
    </location>
</feature>
<feature type="compositionally biased region" description="Low complexity" evidence="3">
    <location>
        <begin position="10"/>
        <end position="19"/>
    </location>
</feature>
<keyword evidence="6" id="KW-1185">Reference proteome</keyword>
<reference evidence="5" key="2">
    <citation type="journal article" date="2023" name="Science">
        <title>Genomic signatures of disease resistance in endangered staghorn corals.</title>
        <authorList>
            <person name="Vollmer S.V."/>
            <person name="Selwyn J.D."/>
            <person name="Despard B.A."/>
            <person name="Roesel C.L."/>
        </authorList>
    </citation>
    <scope>NUCLEOTIDE SEQUENCE</scope>
    <source>
        <strain evidence="5">K2</strain>
    </source>
</reference>
<gene>
    <name evidence="5" type="ORF">P5673_029193</name>
</gene>
<evidence type="ECO:0000256" key="1">
    <source>
        <dbReference type="ARBA" id="ARBA00023157"/>
    </source>
</evidence>
<evidence type="ECO:0000256" key="2">
    <source>
        <dbReference type="PROSITE-ProRule" id="PRU00059"/>
    </source>
</evidence>
<dbReference type="EMBL" id="JARQWQ010000114">
    <property type="protein sequence ID" value="KAK2550158.1"/>
    <property type="molecule type" value="Genomic_DNA"/>
</dbReference>
<evidence type="ECO:0000259" key="4">
    <source>
        <dbReference type="PROSITE" id="PS01180"/>
    </source>
</evidence>
<sequence>MTGSRSQDTNNNESKNNKSASFHLDAVVDKKKVKRSFCLKTSTAKDQNRNIWPSGQYCIYKKGSCPHGLNDGFVYWDDDDNYNKNSKSGTLPDGEYDSNTKIEFCCRTDGNENKPVVLPTKEQFYLLAYEFPRCQMVKWTVSRLEWIYYDTENWNNNDQREWAFPYNAATQHPTIYYCCNKTLTAMNGTFHSPNYPNKHSDGEYCSWKISVNPGNRIRLTFSNPSFHKQDDASNLIVYDGENVSGEVLGVFHGSLPPPGKEFYSSSNHMLVVFVSKATDSYTGFNASYNFIERRGCPVADGFQWMTGSRSQDTESNNKKSVSFHLDAVVNKRKVKRSFCLKTSTAKDQNRTTWPSGQYCIYKKGNCSEHLSYGFVLWDDDEHEHLNMNSKSGTLPDGVYNTDTEIEFCCRTDGNKDRPVALPTQEPFYLLAYKLPRCQMVKWAVSRLEWIYYDTEHSINNRGGAFPYNAATQHPTIYYCYYRGCNKTLTAMNGTFHSPNYPNKHSDGEYCSWKISVNPGNRIRLTFSNPSIHNQNDASKLIVYDGKNVSGEVLGVFHGNLPPSWKELYSSSNHMLVIFVSNATDSYTGFNASYSFIERRATPAPTISTTKQRPDVISSTYTESHLLTNNDLNEESGKNNEKRQPDEEGQQEKKQPWLKILPMISQ</sequence>
<keyword evidence="5" id="KW-0378">Hydrolase</keyword>
<dbReference type="SMART" id="SM00042">
    <property type="entry name" value="CUB"/>
    <property type="match status" value="2"/>
</dbReference>